<organism evidence="5 6">
    <name type="scientific">Clavibacter sepedonicus</name>
    <name type="common">Clavibacter michiganensis subsp. sepedonicus</name>
    <dbReference type="NCBI Taxonomy" id="31964"/>
    <lineage>
        <taxon>Bacteria</taxon>
        <taxon>Bacillati</taxon>
        <taxon>Actinomycetota</taxon>
        <taxon>Actinomycetes</taxon>
        <taxon>Micrococcales</taxon>
        <taxon>Microbacteriaceae</taxon>
        <taxon>Clavibacter</taxon>
    </lineage>
</organism>
<evidence type="ECO:0000313" key="6">
    <source>
        <dbReference type="Proteomes" id="UP000001318"/>
    </source>
</evidence>
<dbReference type="GO" id="GO:0035925">
    <property type="term" value="F:mRNA 3'-UTR AU-rich region binding"/>
    <property type="evidence" value="ECO:0007669"/>
    <property type="project" value="TreeGrafter"/>
</dbReference>
<dbReference type="GO" id="GO:0070402">
    <property type="term" value="F:NADPH binding"/>
    <property type="evidence" value="ECO:0007669"/>
    <property type="project" value="TreeGrafter"/>
</dbReference>
<proteinExistence type="predicted"/>
<sequence length="364" mass="38305">MPAQPVYERGLTIGSVPSRVAGGSGRMTRMSPSSRSTSQQVQFGSFGGVDVLEVVDIPRPSPGPGEVLVEVFAAGINHIEAYIRQGRFPDEVPTAFPNGQGSDFAGCIAAVGEGVTRFKKGQDVLGHTVMAAHATHVVVPAGNVVAKPAQLPWEVAGGLFLAGLVAHDVLHAITVGEGDTLVVTAAAGGVGSIEAQLAMRRGARVIGTCGERNFDYLRQIGVTPVVYGDGLADRIRAAAPNGVQGFVDNFGGGEHVAEELGVAGKRFSSSDDRRAIELEAVLPPVEEDDVHRSRTLATVADLAAKREVDVLVSGFYPLSEVQHAFDDLERRHARGKIVLGMRPVHYPGDRRSTAKARDVADGRA</sequence>
<dbReference type="InterPro" id="IPR013154">
    <property type="entry name" value="ADH-like_N"/>
</dbReference>
<dbReference type="InterPro" id="IPR020843">
    <property type="entry name" value="ER"/>
</dbReference>
<evidence type="ECO:0000313" key="5">
    <source>
        <dbReference type="EMBL" id="CAQ01442.1"/>
    </source>
</evidence>
<dbReference type="SUPFAM" id="SSF50129">
    <property type="entry name" value="GroES-like"/>
    <property type="match status" value="1"/>
</dbReference>
<keyword evidence="2" id="KW-0560">Oxidoreductase</keyword>
<keyword evidence="6" id="KW-1185">Reference proteome</keyword>
<dbReference type="SMART" id="SM00829">
    <property type="entry name" value="PKS_ER"/>
    <property type="match status" value="1"/>
</dbReference>
<feature type="compositionally biased region" description="Low complexity" evidence="3">
    <location>
        <begin position="26"/>
        <end position="38"/>
    </location>
</feature>
<evidence type="ECO:0000256" key="3">
    <source>
        <dbReference type="SAM" id="MobiDB-lite"/>
    </source>
</evidence>
<gene>
    <name evidence="5" type="ordered locus">CMS1330</name>
</gene>
<dbReference type="PANTHER" id="PTHR48106">
    <property type="entry name" value="QUINONE OXIDOREDUCTASE PIG3-RELATED"/>
    <property type="match status" value="1"/>
</dbReference>
<dbReference type="Proteomes" id="UP000001318">
    <property type="component" value="Chromosome"/>
</dbReference>
<dbReference type="STRING" id="31964.CMS1330"/>
<dbReference type="AlphaFoldDB" id="B0RI15"/>
<dbReference type="EMBL" id="AM849034">
    <property type="protein sequence ID" value="CAQ01442.1"/>
    <property type="molecule type" value="Genomic_DNA"/>
</dbReference>
<dbReference type="Pfam" id="PF08240">
    <property type="entry name" value="ADH_N"/>
    <property type="match status" value="1"/>
</dbReference>
<dbReference type="GO" id="GO:0005829">
    <property type="term" value="C:cytosol"/>
    <property type="evidence" value="ECO:0007669"/>
    <property type="project" value="TreeGrafter"/>
</dbReference>
<name>B0RI15_CLASE</name>
<dbReference type="PANTHER" id="PTHR48106:SF13">
    <property type="entry name" value="QUINONE OXIDOREDUCTASE-RELATED"/>
    <property type="match status" value="1"/>
</dbReference>
<feature type="region of interest" description="Disordered" evidence="3">
    <location>
        <begin position="17"/>
        <end position="40"/>
    </location>
</feature>
<protein>
    <submittedName>
        <fullName evidence="5">Oxidoreductase</fullName>
    </submittedName>
</protein>
<dbReference type="eggNOG" id="COG0604">
    <property type="taxonomic scope" value="Bacteria"/>
</dbReference>
<keyword evidence="1" id="KW-0521">NADP</keyword>
<reference evidence="5 6" key="1">
    <citation type="journal article" date="2008" name="J. Bacteriol.">
        <title>Genome of the actinomycete plant pathogen Clavibacter michiganensis subsp. sepedonicus suggests recent niche adaptation.</title>
        <authorList>
            <person name="Bentley S.D."/>
            <person name="Corton C."/>
            <person name="Brown S.E."/>
            <person name="Barron A."/>
            <person name="Clark L."/>
            <person name="Doggett J."/>
            <person name="Harris B."/>
            <person name="Ormond D."/>
            <person name="Quail M.A."/>
            <person name="May G."/>
            <person name="Francis D."/>
            <person name="Knudson D."/>
            <person name="Parkhill J."/>
            <person name="Ishimaru C.A."/>
        </authorList>
    </citation>
    <scope>NUCLEOTIDE SEQUENCE [LARGE SCALE GENOMIC DNA]</scope>
    <source>
        <strain evidence="6">ATCC 33113 / DSM 20744 / JCM 9667 / LMG 2889 / ICMP 2535 / C-1</strain>
    </source>
</reference>
<dbReference type="GO" id="GO:0003960">
    <property type="term" value="F:quinone reductase (NADPH) activity"/>
    <property type="evidence" value="ECO:0007669"/>
    <property type="project" value="TreeGrafter"/>
</dbReference>
<evidence type="ECO:0000259" key="4">
    <source>
        <dbReference type="SMART" id="SM00829"/>
    </source>
</evidence>
<dbReference type="Gene3D" id="3.40.50.720">
    <property type="entry name" value="NAD(P)-binding Rossmann-like Domain"/>
    <property type="match status" value="1"/>
</dbReference>
<feature type="domain" description="Enoyl reductase (ER)" evidence="4">
    <location>
        <begin position="47"/>
        <end position="339"/>
    </location>
</feature>
<dbReference type="InterPro" id="IPR011032">
    <property type="entry name" value="GroES-like_sf"/>
</dbReference>
<dbReference type="Gene3D" id="3.90.180.10">
    <property type="entry name" value="Medium-chain alcohol dehydrogenases, catalytic domain"/>
    <property type="match status" value="1"/>
</dbReference>
<dbReference type="InterPro" id="IPR036291">
    <property type="entry name" value="NAD(P)-bd_dom_sf"/>
</dbReference>
<dbReference type="KEGG" id="cms:CMS1330"/>
<evidence type="ECO:0000256" key="1">
    <source>
        <dbReference type="ARBA" id="ARBA00022857"/>
    </source>
</evidence>
<dbReference type="SUPFAM" id="SSF51735">
    <property type="entry name" value="NAD(P)-binding Rossmann-fold domains"/>
    <property type="match status" value="1"/>
</dbReference>
<evidence type="ECO:0000256" key="2">
    <source>
        <dbReference type="ARBA" id="ARBA00023002"/>
    </source>
</evidence>
<dbReference type="HOGENOM" id="CLU_026673_3_3_11"/>
<dbReference type="Pfam" id="PF13602">
    <property type="entry name" value="ADH_zinc_N_2"/>
    <property type="match status" value="1"/>
</dbReference>
<accession>B0RI15</accession>
<dbReference type="CDD" id="cd05289">
    <property type="entry name" value="MDR_like_2"/>
    <property type="match status" value="1"/>
</dbReference>